<comment type="caution">
    <text evidence="2">The sequence shown here is derived from an EMBL/GenBank/DDBJ whole genome shotgun (WGS) entry which is preliminary data.</text>
</comment>
<feature type="transmembrane region" description="Helical" evidence="1">
    <location>
        <begin position="121"/>
        <end position="138"/>
    </location>
</feature>
<dbReference type="EMBL" id="AFBI03000027">
    <property type="protein sequence ID" value="EJW03954.1"/>
    <property type="molecule type" value="Genomic_DNA"/>
</dbReference>
<reference evidence="3" key="2">
    <citation type="submission" date="2015-07" db="EMBL/GenBank/DDBJ databases">
        <title>Contrasting host-pathogen interactions and genome evolution in two generalist and specialist microsporidian pathogens of mosquitoes.</title>
        <authorList>
            <consortium name="The Broad Institute Genomics Platform"/>
            <consortium name="The Broad Institute Genome Sequencing Center for Infectious Disease"/>
            <person name="Cuomo C.A."/>
            <person name="Sanscrainte N.D."/>
            <person name="Goldberg J.M."/>
            <person name="Heiman D."/>
            <person name="Young S."/>
            <person name="Zeng Q."/>
            <person name="Becnel J.J."/>
            <person name="Birren B.W."/>
        </authorList>
    </citation>
    <scope>NUCLEOTIDE SEQUENCE [LARGE SCALE GENOMIC DNA]</scope>
    <source>
        <strain evidence="3">USNM 41457</strain>
    </source>
</reference>
<gene>
    <name evidence="2" type="ORF">EDEG_01754</name>
</gene>
<evidence type="ECO:0000256" key="1">
    <source>
        <dbReference type="SAM" id="Phobius"/>
    </source>
</evidence>
<keyword evidence="1" id="KW-1133">Transmembrane helix</keyword>
<dbReference type="InParanoid" id="J9D8X5"/>
<keyword evidence="3" id="KW-1185">Reference proteome</keyword>
<feature type="transmembrane region" description="Helical" evidence="1">
    <location>
        <begin position="150"/>
        <end position="168"/>
    </location>
</feature>
<feature type="transmembrane region" description="Helical" evidence="1">
    <location>
        <begin position="31"/>
        <end position="49"/>
    </location>
</feature>
<dbReference type="VEuPathDB" id="MicrosporidiaDB:EDEG_01754"/>
<organism evidence="2 3">
    <name type="scientific">Edhazardia aedis (strain USNM 41457)</name>
    <name type="common">Microsporidian parasite</name>
    <dbReference type="NCBI Taxonomy" id="1003232"/>
    <lineage>
        <taxon>Eukaryota</taxon>
        <taxon>Fungi</taxon>
        <taxon>Fungi incertae sedis</taxon>
        <taxon>Microsporidia</taxon>
        <taxon>Edhazardia</taxon>
    </lineage>
</organism>
<feature type="transmembrane region" description="Helical" evidence="1">
    <location>
        <begin position="188"/>
        <end position="215"/>
    </location>
</feature>
<keyword evidence="1" id="KW-0812">Transmembrane</keyword>
<evidence type="ECO:0000313" key="2">
    <source>
        <dbReference type="EMBL" id="EJW03954.1"/>
    </source>
</evidence>
<evidence type="ECO:0000313" key="3">
    <source>
        <dbReference type="Proteomes" id="UP000003163"/>
    </source>
</evidence>
<reference evidence="2 3" key="1">
    <citation type="submission" date="2011-08" db="EMBL/GenBank/DDBJ databases">
        <authorList>
            <person name="Liu Z.J."/>
            <person name="Shi F.L."/>
            <person name="Lu J.Q."/>
            <person name="Li M."/>
            <person name="Wang Z.L."/>
        </authorList>
    </citation>
    <scope>NUCLEOTIDE SEQUENCE [LARGE SCALE GENOMIC DNA]</scope>
    <source>
        <strain evidence="2 3">USNM 41457</strain>
    </source>
</reference>
<sequence>MQSESKFEKENSSEEIPKNPENCWEFLTKSLTYPCMILSQILLYALLFAQRVSELKKKTDLDAEANISPESYLHSLGLVICLIGYLVFLVKPFLTSLRYIFEEVGERDSFKKNLISLIRSHWFILMGCLLCVPIFISSNVSGDIFKPGNMVYFTLYLINMMIEVYTSYDVYHPSNNTFKKLSFIGNLITSIALVTMMNSTTRKFFVFFKIVNFILMNKTRKFLKNVQDEKIKKKMMFNTIFNVFNCMLSIFIIVDMLYHRQICRHEMGNLFSKVLKSLIFGNLTKMVVYFM</sequence>
<protein>
    <submittedName>
        <fullName evidence="2">Uncharacterized protein</fullName>
    </submittedName>
</protein>
<name>J9D8X5_EDHAE</name>
<proteinExistence type="predicted"/>
<accession>J9D8X5</accession>
<dbReference type="HOGENOM" id="CLU_956519_0_0_1"/>
<feature type="transmembrane region" description="Helical" evidence="1">
    <location>
        <begin position="76"/>
        <end position="101"/>
    </location>
</feature>
<keyword evidence="1" id="KW-0472">Membrane</keyword>
<dbReference type="Proteomes" id="UP000003163">
    <property type="component" value="Unassembled WGS sequence"/>
</dbReference>
<dbReference type="AlphaFoldDB" id="J9D8X5"/>
<feature type="transmembrane region" description="Helical" evidence="1">
    <location>
        <begin position="236"/>
        <end position="258"/>
    </location>
</feature>